<organism evidence="6 7">
    <name type="scientific">Diplodia seriata</name>
    <dbReference type="NCBI Taxonomy" id="420778"/>
    <lineage>
        <taxon>Eukaryota</taxon>
        <taxon>Fungi</taxon>
        <taxon>Dikarya</taxon>
        <taxon>Ascomycota</taxon>
        <taxon>Pezizomycotina</taxon>
        <taxon>Dothideomycetes</taxon>
        <taxon>Dothideomycetes incertae sedis</taxon>
        <taxon>Botryosphaeriales</taxon>
        <taxon>Botryosphaeriaceae</taxon>
        <taxon>Diplodia</taxon>
    </lineage>
</organism>
<dbReference type="SUPFAM" id="SSF56808">
    <property type="entry name" value="Ribosomal protein L1"/>
    <property type="match status" value="1"/>
</dbReference>
<dbReference type="PROSITE" id="PS01199">
    <property type="entry name" value="RIBOSOMAL_L1"/>
    <property type="match status" value="1"/>
</dbReference>
<evidence type="ECO:0000256" key="3">
    <source>
        <dbReference type="ARBA" id="ARBA00023274"/>
    </source>
</evidence>
<dbReference type="InterPro" id="IPR050257">
    <property type="entry name" value="eL8/uL1-like"/>
</dbReference>
<evidence type="ECO:0000313" key="6">
    <source>
        <dbReference type="EMBL" id="KKY18997.1"/>
    </source>
</evidence>
<dbReference type="InterPro" id="IPR023674">
    <property type="entry name" value="Ribosomal_uL1-like"/>
</dbReference>
<proteinExistence type="inferred from homology"/>
<name>A0A0G2E7K8_9PEZI</name>
<keyword evidence="3 4" id="KW-0687">Ribonucleoprotein</keyword>
<evidence type="ECO:0000313" key="7">
    <source>
        <dbReference type="Proteomes" id="UP000034182"/>
    </source>
</evidence>
<comment type="similarity">
    <text evidence="1 4">Belongs to the universal ribosomal protein uL1 family.</text>
</comment>
<evidence type="ECO:0000256" key="1">
    <source>
        <dbReference type="ARBA" id="ARBA00010531"/>
    </source>
</evidence>
<dbReference type="GO" id="GO:0016747">
    <property type="term" value="F:acyltransferase activity, transferring groups other than amino-acyl groups"/>
    <property type="evidence" value="ECO:0007669"/>
    <property type="project" value="InterPro"/>
</dbReference>
<protein>
    <recommendedName>
        <fullName evidence="4">Ribosomal protein</fullName>
    </recommendedName>
</protein>
<dbReference type="Pfam" id="PF00687">
    <property type="entry name" value="Ribosomal_L1"/>
    <property type="match status" value="1"/>
</dbReference>
<evidence type="ECO:0000259" key="5">
    <source>
        <dbReference type="PROSITE" id="PS51186"/>
    </source>
</evidence>
<sequence length="400" mass="44920">MDPNAVVVATLPKRYFDKSAWDDLVSRQKSFRLFSLTSAPEAFGSTIERELQFTWDTWESRLTNPQATTFVAIPDDPASQGRLDIRQLLQHEWLGQLVLLRMYQEDRSELSANASPWTALKDGVIRDDAVPHYHFNGMFVVPAARGQGIARKLIEHAIASSTPNDAVHAKYTVIVWAKNESAKRAFETCGFKRTNVQQLLEYSNETKKRNFLETVELQIGLKNYDPQRDKRFSGTVKLPKVPRPNMAICILGDQHDIDRAKHGGVDAMSADDLKKLNKNKKLIKKLARKYDAFIASDTLIKQIPRLLGPGLSKAGKFPTPVSHAENLGDKITEVKSTIKFQLKKVLCMGVAVGNVDMTEDELIGNIMLAINYLVSLLKKGWQNVGSLTIKATMSPPKRLY</sequence>
<dbReference type="Pfam" id="PF13673">
    <property type="entry name" value="Acetyltransf_10"/>
    <property type="match status" value="1"/>
</dbReference>
<feature type="domain" description="N-acetyltransferase" evidence="5">
    <location>
        <begin position="71"/>
        <end position="218"/>
    </location>
</feature>
<dbReference type="GO" id="GO:0000055">
    <property type="term" value="P:ribosomal large subunit export from nucleus"/>
    <property type="evidence" value="ECO:0007669"/>
    <property type="project" value="UniProtKB-ARBA"/>
</dbReference>
<dbReference type="InterPro" id="IPR016181">
    <property type="entry name" value="Acyl_CoA_acyltransferase"/>
</dbReference>
<dbReference type="CDD" id="cd04301">
    <property type="entry name" value="NAT_SF"/>
    <property type="match status" value="1"/>
</dbReference>
<reference evidence="6 7" key="1">
    <citation type="submission" date="2015-03" db="EMBL/GenBank/DDBJ databases">
        <authorList>
            <person name="Morales-Cruz A."/>
            <person name="Amrine K.C."/>
            <person name="Cantu D."/>
        </authorList>
    </citation>
    <scope>NUCLEOTIDE SEQUENCE [LARGE SCALE GENOMIC DNA]</scope>
    <source>
        <strain evidence="6">DS831</strain>
    </source>
</reference>
<accession>A0A0G2E7K8</accession>
<dbReference type="InterPro" id="IPR000182">
    <property type="entry name" value="GNAT_dom"/>
</dbReference>
<dbReference type="Gene3D" id="3.30.190.20">
    <property type="match status" value="1"/>
</dbReference>
<dbReference type="FunFam" id="3.30.190.20:FF:000009">
    <property type="entry name" value="Ribosomal protein L10a"/>
    <property type="match status" value="1"/>
</dbReference>
<evidence type="ECO:0000256" key="2">
    <source>
        <dbReference type="ARBA" id="ARBA00022980"/>
    </source>
</evidence>
<dbReference type="Gene3D" id="3.40.630.30">
    <property type="match status" value="1"/>
</dbReference>
<comment type="caution">
    <text evidence="6">The sequence shown here is derived from an EMBL/GenBank/DDBJ whole genome shotgun (WGS) entry which is preliminary data.</text>
</comment>
<dbReference type="CDD" id="cd00403">
    <property type="entry name" value="Ribosomal_L1"/>
    <property type="match status" value="1"/>
</dbReference>
<dbReference type="FunFam" id="3.30.190.20:FF:000006">
    <property type="entry name" value="Ribosomal protein"/>
    <property type="match status" value="1"/>
</dbReference>
<dbReference type="GO" id="GO:0003723">
    <property type="term" value="F:RNA binding"/>
    <property type="evidence" value="ECO:0007669"/>
    <property type="project" value="InterPro"/>
</dbReference>
<dbReference type="GO" id="GO:1990904">
    <property type="term" value="C:ribonucleoprotein complex"/>
    <property type="evidence" value="ECO:0007669"/>
    <property type="project" value="UniProtKB-KW"/>
</dbReference>
<dbReference type="InterPro" id="IPR028364">
    <property type="entry name" value="Ribosomal_uL1/biogenesis"/>
</dbReference>
<keyword evidence="2 4" id="KW-0689">Ribosomal protein</keyword>
<dbReference type="Proteomes" id="UP000034182">
    <property type="component" value="Unassembled WGS sequence"/>
</dbReference>
<gene>
    <name evidence="6" type="ORF">UCDDS831_g05629</name>
</gene>
<dbReference type="PROSITE" id="PS51186">
    <property type="entry name" value="GNAT"/>
    <property type="match status" value="1"/>
</dbReference>
<reference evidence="6 7" key="2">
    <citation type="submission" date="2015-05" db="EMBL/GenBank/DDBJ databases">
        <title>Distinctive expansion of gene families associated with plant cell wall degradation and secondary metabolism in the genomes of grapevine trunk pathogens.</title>
        <authorList>
            <person name="Lawrence D.P."/>
            <person name="Travadon R."/>
            <person name="Rolshausen P.E."/>
            <person name="Baumgartner K."/>
        </authorList>
    </citation>
    <scope>NUCLEOTIDE SEQUENCE [LARGE SCALE GENOMIC DNA]</scope>
    <source>
        <strain evidence="6">DS831</strain>
    </source>
</reference>
<dbReference type="SUPFAM" id="SSF55729">
    <property type="entry name" value="Acyl-CoA N-acyltransferases (Nat)"/>
    <property type="match status" value="1"/>
</dbReference>
<dbReference type="InterPro" id="IPR023673">
    <property type="entry name" value="Ribosomal_uL1_CS"/>
</dbReference>
<dbReference type="PANTHER" id="PTHR23105">
    <property type="entry name" value="RIBOSOMAL PROTEIN L7AE FAMILY MEMBER"/>
    <property type="match status" value="1"/>
</dbReference>
<dbReference type="AlphaFoldDB" id="A0A0G2E7K8"/>
<dbReference type="InterPro" id="IPR016095">
    <property type="entry name" value="Ribosomal_uL1_3-a/b-sand"/>
</dbReference>
<dbReference type="Gene3D" id="3.40.50.790">
    <property type="match status" value="1"/>
</dbReference>
<dbReference type="GO" id="GO:0005840">
    <property type="term" value="C:ribosome"/>
    <property type="evidence" value="ECO:0007669"/>
    <property type="project" value="UniProtKB-KW"/>
</dbReference>
<evidence type="ECO:0000256" key="4">
    <source>
        <dbReference type="RuleBase" id="RU000659"/>
    </source>
</evidence>
<dbReference type="EMBL" id="LAQI01000116">
    <property type="protein sequence ID" value="KKY18997.1"/>
    <property type="molecule type" value="Genomic_DNA"/>
</dbReference>
<dbReference type="FunFam" id="3.40.50.790:FF:000002">
    <property type="entry name" value="Ribosomal protein"/>
    <property type="match status" value="1"/>
</dbReference>